<evidence type="ECO:0000313" key="4">
    <source>
        <dbReference type="Proteomes" id="UP000017836"/>
    </source>
</evidence>
<organism evidence="3 4">
    <name type="scientific">Amborella trichopoda</name>
    <dbReference type="NCBI Taxonomy" id="13333"/>
    <lineage>
        <taxon>Eukaryota</taxon>
        <taxon>Viridiplantae</taxon>
        <taxon>Streptophyta</taxon>
        <taxon>Embryophyta</taxon>
        <taxon>Tracheophyta</taxon>
        <taxon>Spermatophyta</taxon>
        <taxon>Magnoliopsida</taxon>
        <taxon>Amborellales</taxon>
        <taxon>Amborellaceae</taxon>
        <taxon>Amborella</taxon>
    </lineage>
</organism>
<name>W1PNY5_AMBTC</name>
<dbReference type="KEGG" id="atr:18437677"/>
<evidence type="ECO:0000256" key="2">
    <source>
        <dbReference type="SAM" id="Phobius"/>
    </source>
</evidence>
<reference evidence="4" key="1">
    <citation type="journal article" date="2013" name="Science">
        <title>The Amborella genome and the evolution of flowering plants.</title>
        <authorList>
            <consortium name="Amborella Genome Project"/>
        </authorList>
    </citation>
    <scope>NUCLEOTIDE SEQUENCE [LARGE SCALE GENOMIC DNA]</scope>
</reference>
<proteinExistence type="predicted"/>
<dbReference type="Pfam" id="PF22978">
    <property type="entry name" value="HAD_Pex22"/>
    <property type="match status" value="1"/>
</dbReference>
<dbReference type="EMBL" id="KI392980">
    <property type="protein sequence ID" value="ERN09524.1"/>
    <property type="molecule type" value="Genomic_DNA"/>
</dbReference>
<feature type="compositionally biased region" description="Polar residues" evidence="1">
    <location>
        <begin position="74"/>
        <end position="87"/>
    </location>
</feature>
<keyword evidence="2" id="KW-1133">Transmembrane helix</keyword>
<keyword evidence="2" id="KW-0472">Membrane</keyword>
<protein>
    <recommendedName>
        <fullName evidence="5">Peroxisome biogenesis protein 22</fullName>
    </recommendedName>
</protein>
<dbReference type="AlphaFoldDB" id="W1PNY5"/>
<dbReference type="InterPro" id="IPR037485">
    <property type="entry name" value="PEX22"/>
</dbReference>
<feature type="transmembrane region" description="Helical" evidence="2">
    <location>
        <begin position="37"/>
        <end position="57"/>
    </location>
</feature>
<evidence type="ECO:0008006" key="5">
    <source>
        <dbReference type="Google" id="ProtNLM"/>
    </source>
</evidence>
<accession>W1PNY5</accession>
<gene>
    <name evidence="3" type="ORF">AMTR_s00029p00135950</name>
</gene>
<dbReference type="GO" id="GO:0007031">
    <property type="term" value="P:peroxisome organization"/>
    <property type="evidence" value="ECO:0007669"/>
    <property type="project" value="InterPro"/>
</dbReference>
<dbReference type="HOGENOM" id="CLU_069239_0_0_1"/>
<evidence type="ECO:0000313" key="3">
    <source>
        <dbReference type="EMBL" id="ERN09524.1"/>
    </source>
</evidence>
<evidence type="ECO:0000256" key="1">
    <source>
        <dbReference type="SAM" id="MobiDB-lite"/>
    </source>
</evidence>
<keyword evidence="4" id="KW-1185">Reference proteome</keyword>
<sequence>MADSLTAELVLLLKRVSTHLTVKISNLLMLLSNHKNAGSIGALAGFAIAIVFTWKFLRSPGGQQRRQPKRRGAASSSSDGTQLTPSEVASPYPLSPVNDSKGQDVVEELPAPVKLTLGQIVRKKLNGGRKMTCQLLGVIFEEKSPEELQEHATVRPLAAEVLMEISKSCDLYLMERIIDDKSGEIALSALEAAGLFTSGGLIKDKVLFCSTENGRSSFVRQLEPDWHVDTNIEIISQLARFIRYQLHISPAGPPHIASNVFGSTSLEHYFSLLDQC</sequence>
<dbReference type="Proteomes" id="UP000017836">
    <property type="component" value="Unassembled WGS sequence"/>
</dbReference>
<dbReference type="Gramene" id="ERN09524">
    <property type="protein sequence ID" value="ERN09524"/>
    <property type="gene ID" value="AMTR_s00029p00135950"/>
</dbReference>
<dbReference type="STRING" id="13333.W1PNY5"/>
<dbReference type="PANTHER" id="PTHR34126">
    <property type="entry name" value="PEROXISOME BIOGENESIS PROTEIN 22"/>
    <property type="match status" value="1"/>
</dbReference>
<keyword evidence="2" id="KW-0812">Transmembrane</keyword>
<feature type="region of interest" description="Disordered" evidence="1">
    <location>
        <begin position="60"/>
        <end position="101"/>
    </location>
</feature>
<dbReference type="OMA" id="HEDNGMQ"/>
<dbReference type="eggNOG" id="ENOG502QQ8Q">
    <property type="taxonomic scope" value="Eukaryota"/>
</dbReference>
<dbReference type="OrthoDB" id="77656at2759"/>
<dbReference type="PANTHER" id="PTHR34126:SF1">
    <property type="entry name" value="PEROXISOME BIOGENESIS PROTEIN 22"/>
    <property type="match status" value="1"/>
</dbReference>